<evidence type="ECO:0000313" key="4">
    <source>
        <dbReference type="Proteomes" id="UP000292939"/>
    </source>
</evidence>
<dbReference type="InterPro" id="IPR008619">
    <property type="entry name" value="Filamentous_hemagglutn_rpt"/>
</dbReference>
<proteinExistence type="predicted"/>
<name>A0A4P6UF72_9BURK</name>
<dbReference type="SUPFAM" id="SSF51126">
    <property type="entry name" value="Pectin lyase-like"/>
    <property type="match status" value="1"/>
</dbReference>
<dbReference type="KEGG" id="hgr:DW355_00230"/>
<dbReference type="InterPro" id="IPR011050">
    <property type="entry name" value="Pectin_lyase_fold/virulence"/>
</dbReference>
<feature type="compositionally biased region" description="Basic and acidic residues" evidence="1">
    <location>
        <begin position="1494"/>
        <end position="1505"/>
    </location>
</feature>
<gene>
    <name evidence="3" type="ORF">DW355_00230</name>
</gene>
<dbReference type="NCBIfam" id="TIGR01731">
    <property type="entry name" value="fil_hemag_20aa"/>
    <property type="match status" value="10"/>
</dbReference>
<dbReference type="Pfam" id="PF05594">
    <property type="entry name" value="Fil_haemagg"/>
    <property type="match status" value="6"/>
</dbReference>
<dbReference type="Pfam" id="PF13332">
    <property type="entry name" value="Fil_haemagg_2"/>
    <property type="match status" value="2"/>
</dbReference>
<dbReference type="InterPro" id="IPR024973">
    <property type="entry name" value="ESPR"/>
</dbReference>
<evidence type="ECO:0000259" key="2">
    <source>
        <dbReference type="SMART" id="SM00912"/>
    </source>
</evidence>
<protein>
    <submittedName>
        <fullName evidence="3">Filamentous hemagglutinin N-terminal domain-containing protein</fullName>
    </submittedName>
</protein>
<feature type="domain" description="Filamentous haemagglutinin FhaB/tRNA nuclease CdiA-like TPS" evidence="2">
    <location>
        <begin position="83"/>
        <end position="204"/>
    </location>
</feature>
<feature type="region of interest" description="Disordered" evidence="1">
    <location>
        <begin position="1492"/>
        <end position="1545"/>
    </location>
</feature>
<dbReference type="RefSeq" id="WP_131276787.1">
    <property type="nucleotide sequence ID" value="NZ_CP031395.1"/>
</dbReference>
<dbReference type="SMART" id="SM00912">
    <property type="entry name" value="Haemagg_act"/>
    <property type="match status" value="1"/>
</dbReference>
<sequence>MNRQCYQLIFNRARGALMAVGEDARATGQGGSGQRRARRAGTTATTMAALLLGGWALHPLAWAQIVADPTAPGNQQATVLSAPNGVPLVNIQTPSAAGVSRNTYSQFDVKSQGVILNNSRGDVQTQLGGWVQGNPWLASGGSARVILNEVNSSKPSSLNGWLEVAGQRAEVVIANPAGIQVNGAGFINAGGVTLTTGTPVFNGGTLEAYRVQGGRISFGGNGLDARGTDYTAILARAVDVNAGIWADRLNVVIGANQVNASTLAASPLAASAADPTPAFALDVSQLGGMYAGQIHLIGTEAGVGVNQRGVIAATAGNLVLQANGQLTNVGVLQASGPVELNTQGGITNTGRMLTEQSLQITSDAGFVNSGEVHAQVDLSIKAAVGASNSGQLASSGRLIVDAQNISNGASGSVNAAQIEMTASALLNNQGSVQANGPMVLNAQGGVTNAGQMLAGQTLQLTSGAGFTNSGAVQAQSDLSIQTTANANNSGQIASSGRLIVDAQNITNGTSGSIGAAQVEMTASAVLSNQGSLQANGPMALNAQGGVTNTGQMLTGQALQITSGAGLINNGTVQAQGDLSIQVTADASNSGQIASNGRLVFKTQNLGNTASGTVSATQTELTAIATLDNRGVIDGEMTRIEAQTLRNSDTGRVYGDQLNVNVAQLHNENGAVIAARATLNISAQEVHNSGSALIFSADSLNLNAKLLDNDDATVESLGGMVISVDELRNTNTGLQWRVQDDPSTSHVEYTMSSGVLTENDVAWTTGDKSLLPKGSTYAELIYKVYYENEDPFVPAHLEDGAGDRDISVSAQITYSLTDPIWARFGLTPPATLPPVERRPALEYPDRGNTPKPASVQAQQKWDDQAAPWLKLNALVQAMREKVDAQLLTYDVYRTYTETTRSAVITKTAPGRIVSGGDMQLRVGVNGLNQDAQIIAGGMLHVTGKSITNQVTGVSAPIARTGTTYRWGVTDSDCNFFGCTTEYGWKKAAYAETITRTTQIGPLRYEEKTGAAASSPVTTTGPGPIAVSPSLPSLSLPGYSGSGAGLYQPAQPGSRYLVETDPRFTNQRLWLSSDYMLQALSADPATTQKRLGDGFYEQKLIREQVMQLTGQRFLGDYSDDQAQYQALLDAGATFAQQQQLSLGVALSAEQVAALTSDVVWLVQREVALPDGSTTLALVPQVYLAPREGDLAADGKLFGGSSTALIAGRDVSIDLEGELTNSGSIAGRQLTQISAQGISNLGGSVAGNSVSLQAEEDIRNVGGTIGAQSAIALHAGGDIEITTTTMEGSGQTRRASYSGEYVDRVAALYVSNANGVLVASAGNDVNLTGAIISSAGSVSLSADNDINLNTVQTGSQSDVVWNRKNYVHLNQSDEVGSQISAGGDVTLNAGNDIYSRAGSVQADGVLTATAGHDITLEAGMSSYSMDAASYASGSSGISSGSTTSRTSLGEEIVKASAWGGETVNLEAKHDLIVAGSQVIGDKGTSLSAGNDLSLESVETRSHQSHYERSTQSGFSASGGTSVSVGSQSQSLDQRGTQTQANGSTVGSTLGNVTLTAGKNYTQTGSNVLTPNGDISIEAETVQIGEARETSNLSTEQKFSQGGLSLGLSNPMISALQGMSNVAQATDNTDNERMKALGAATLAMQANQMLAGMQGTAQAGGGGASTSASISVSIGSSSSKSTLESQSNTAHGSQVMAGGNISIRASGAGVNSGILIQGSDINAKGDASLSAEGDVALLAARNYREQHSDQSSSNASVGVSYGMGSQNGFSINLSAGFSQGSGDGEETVYTNTHVNAKNLSIHSGGDVTLKGAVAEADQIKADIGGDLKIESLQNYATYTENSQSAGFSLSLCIPPICYGTSSVSGNYGQTNINSNYKSVTEQSGLRAGDGGFQVNVAGHTSLIGGSVTSTDKAVQEERNSFLTASLTTRDIKNEARYQANASSFGAGTDVTIDDNYDLTKPKPFLIGGNGSDGDKDRSVTTAGISGIAGHQDVRTGDKEAGIPNNFDLDEVLEDLDNQVVITQAFDQYSHPLVDSYAEAMYQQLQSSDPDEAANWADGGTYRALLQAIAGGFAGSNAQSAFSALGAVGSGAWSTARPEAIKRLTALWTSLTSGPKAVVNEKKE</sequence>
<organism evidence="3 4">
    <name type="scientific">Hylemonella gracilis</name>
    <dbReference type="NCBI Taxonomy" id="80880"/>
    <lineage>
        <taxon>Bacteria</taxon>
        <taxon>Pseudomonadati</taxon>
        <taxon>Pseudomonadota</taxon>
        <taxon>Betaproteobacteria</taxon>
        <taxon>Burkholderiales</taxon>
        <taxon>Comamonadaceae</taxon>
        <taxon>Hylemonella</taxon>
    </lineage>
</organism>
<dbReference type="Pfam" id="PF13018">
    <property type="entry name" value="ESPR"/>
    <property type="match status" value="1"/>
</dbReference>
<dbReference type="OrthoDB" id="5666689at2"/>
<evidence type="ECO:0000256" key="1">
    <source>
        <dbReference type="SAM" id="MobiDB-lite"/>
    </source>
</evidence>
<dbReference type="InterPro" id="IPR010069">
    <property type="entry name" value="CdiA_FHA1_rpt"/>
</dbReference>
<accession>A0A4P6UF72</accession>
<reference evidence="3 4" key="1">
    <citation type="submission" date="2018-07" db="EMBL/GenBank/DDBJ databases">
        <title>Exploring interactions and the metabolic potential of the ultra-small soil bacteria Hylemonella gracilis.</title>
        <authorList>
            <person name="Tyc O."/>
            <person name="Kulkarni P."/>
            <person name="Gawehns F."/>
            <person name="Hundscheid M."/>
            <person name="Zweers H."/>
            <person name="Garbeva P."/>
        </authorList>
    </citation>
    <scope>NUCLEOTIDE SEQUENCE [LARGE SCALE GENOMIC DNA]</scope>
    <source>
        <strain evidence="3 4">NS1</strain>
    </source>
</reference>
<dbReference type="GO" id="GO:0003824">
    <property type="term" value="F:catalytic activity"/>
    <property type="evidence" value="ECO:0007669"/>
    <property type="project" value="UniProtKB-ARBA"/>
</dbReference>
<evidence type="ECO:0000313" key="3">
    <source>
        <dbReference type="EMBL" id="QBK03403.1"/>
    </source>
</evidence>
<dbReference type="Pfam" id="PF05860">
    <property type="entry name" value="TPS"/>
    <property type="match status" value="1"/>
</dbReference>
<feature type="compositionally biased region" description="Polar residues" evidence="1">
    <location>
        <begin position="1528"/>
        <end position="1545"/>
    </location>
</feature>
<dbReference type="InterPro" id="IPR012334">
    <property type="entry name" value="Pectin_lyas_fold"/>
</dbReference>
<dbReference type="NCBIfam" id="TIGR01901">
    <property type="entry name" value="adhes_NPXG"/>
    <property type="match status" value="1"/>
</dbReference>
<dbReference type="Gene3D" id="2.160.20.10">
    <property type="entry name" value="Single-stranded right-handed beta-helix, Pectin lyase-like"/>
    <property type="match status" value="1"/>
</dbReference>
<feature type="compositionally biased region" description="Low complexity" evidence="1">
    <location>
        <begin position="1509"/>
        <end position="1527"/>
    </location>
</feature>
<dbReference type="InterPro" id="IPR025157">
    <property type="entry name" value="Hemagglutinin_rpt"/>
</dbReference>
<dbReference type="Proteomes" id="UP000292939">
    <property type="component" value="Chromosome"/>
</dbReference>
<dbReference type="EMBL" id="CP031395">
    <property type="protein sequence ID" value="QBK03403.1"/>
    <property type="molecule type" value="Genomic_DNA"/>
</dbReference>
<dbReference type="InterPro" id="IPR008638">
    <property type="entry name" value="FhaB/CdiA-like_TPS"/>
</dbReference>